<gene>
    <name evidence="1" type="ORF">LSS_23165</name>
</gene>
<evidence type="ECO:0000313" key="2">
    <source>
        <dbReference type="Proteomes" id="UP000035800"/>
    </source>
</evidence>
<reference evidence="1 2" key="2">
    <citation type="journal article" date="2014" name="Emerg. Microbes Infect.">
        <title>Potential impact on kidney infection: a whole-genome analysis of Leptospira santarosai serovar Shermani.</title>
        <authorList>
            <person name="Chou L.F."/>
            <person name="Chen T.W."/>
            <person name="Ko Y.C."/>
            <person name="Pan M.J."/>
            <person name="Tian Y.C."/>
            <person name="Chiu C.H."/>
            <person name="Tang P."/>
            <person name="Hung C.C."/>
            <person name="Yang C.W."/>
        </authorList>
    </citation>
    <scope>NUCLEOTIDE SEQUENCE</scope>
    <source>
        <strain evidence="1 2">LT 821</strain>
    </source>
</reference>
<dbReference type="KEGG" id="lst:LSS_23165"/>
<accession>A0A097ET39</accession>
<reference evidence="1 2" key="1">
    <citation type="journal article" date="2012" name="Gene">
        <title>Sequence of Leptospira santarosai serovar Shermani genome and prediction of virulence-associated genes.</title>
        <authorList>
            <person name="Chou L.F."/>
            <person name="Chen Y.T."/>
            <person name="Lu C.W."/>
            <person name="Ko Y.C."/>
            <person name="Tang C.Y."/>
            <person name="Pan M.J."/>
            <person name="Tian Y.C."/>
            <person name="Chiu C.H."/>
            <person name="Hung C.C."/>
            <person name="Yang C.W."/>
        </authorList>
    </citation>
    <scope>NUCLEOTIDE SEQUENCE [LARGE SCALE GENOMIC DNA]</scope>
    <source>
        <strain evidence="1">LT 821</strain>
    </source>
</reference>
<proteinExistence type="predicted"/>
<sequence length="40" mass="4814">MIWVRIYISLNPDKKIPLANQGPDSPKECCWMRHNYHCVR</sequence>
<dbReference type="Proteomes" id="UP000035800">
    <property type="component" value="Chromosome II"/>
</dbReference>
<name>A0A097ET39_9LEPT</name>
<dbReference type="AlphaFoldDB" id="A0A097ET39"/>
<evidence type="ECO:0000313" key="1">
    <source>
        <dbReference type="EMBL" id="AIT11108.1"/>
    </source>
</evidence>
<organism evidence="1 2">
    <name type="scientific">Leptospira santarosai serovar Shermani str. LT 821</name>
    <dbReference type="NCBI Taxonomy" id="758847"/>
    <lineage>
        <taxon>Bacteria</taxon>
        <taxon>Pseudomonadati</taxon>
        <taxon>Spirochaetota</taxon>
        <taxon>Spirochaetia</taxon>
        <taxon>Leptospirales</taxon>
        <taxon>Leptospiraceae</taxon>
        <taxon>Leptospira</taxon>
    </lineage>
</organism>
<protein>
    <submittedName>
        <fullName evidence="1">Uncharacterized protein</fullName>
    </submittedName>
</protein>
<dbReference type="STRING" id="758847.LSS_23165"/>
<dbReference type="EMBL" id="CP006695">
    <property type="protein sequence ID" value="AIT11108.1"/>
    <property type="molecule type" value="Genomic_DNA"/>
</dbReference>